<dbReference type="RefSeq" id="XP_013325791.1">
    <property type="nucleotide sequence ID" value="XM_013470337.1"/>
</dbReference>
<dbReference type="InterPro" id="IPR038356">
    <property type="entry name" value="Tma16_sf"/>
</dbReference>
<dbReference type="Pfam" id="PF11176">
    <property type="entry name" value="Tma16"/>
    <property type="match status" value="1"/>
</dbReference>
<dbReference type="GO" id="GO:0005634">
    <property type="term" value="C:nucleus"/>
    <property type="evidence" value="ECO:0007669"/>
    <property type="project" value="TreeGrafter"/>
</dbReference>
<keyword evidence="4" id="KW-1185">Reference proteome</keyword>
<accession>A0A0F4YLU0</accession>
<proteinExistence type="inferred from homology"/>
<feature type="region of interest" description="Disordered" evidence="2">
    <location>
        <begin position="97"/>
        <end position="116"/>
    </location>
</feature>
<comment type="caution">
    <text evidence="3">The sequence shown here is derived from an EMBL/GenBank/DDBJ whole genome shotgun (WGS) entry which is preliminary data.</text>
</comment>
<dbReference type="GeneID" id="25319136"/>
<protein>
    <recommendedName>
        <fullName evidence="5">Translation machinery-associated protein 16</fullName>
    </recommendedName>
</protein>
<dbReference type="PANTHER" id="PTHR13349:SF2">
    <property type="entry name" value="TRANSLATION MACHINERY-ASSOCIATED PROTEIN 16"/>
    <property type="match status" value="1"/>
</dbReference>
<dbReference type="OrthoDB" id="270284at2759"/>
<evidence type="ECO:0008006" key="5">
    <source>
        <dbReference type="Google" id="ProtNLM"/>
    </source>
</evidence>
<organism evidence="3 4">
    <name type="scientific">Rasamsonia emersonii (strain ATCC 16479 / CBS 393.64 / IMI 116815)</name>
    <dbReference type="NCBI Taxonomy" id="1408163"/>
    <lineage>
        <taxon>Eukaryota</taxon>
        <taxon>Fungi</taxon>
        <taxon>Dikarya</taxon>
        <taxon>Ascomycota</taxon>
        <taxon>Pezizomycotina</taxon>
        <taxon>Eurotiomycetes</taxon>
        <taxon>Eurotiomycetidae</taxon>
        <taxon>Eurotiales</taxon>
        <taxon>Trichocomaceae</taxon>
        <taxon>Rasamsonia</taxon>
    </lineage>
</organism>
<dbReference type="Gene3D" id="1.20.1440.170">
    <property type="entry name" value="Translation machinery-associated protein 16-like"/>
    <property type="match status" value="1"/>
</dbReference>
<dbReference type="EMBL" id="LASV01000374">
    <property type="protein sequence ID" value="KKA19179.1"/>
    <property type="molecule type" value="Genomic_DNA"/>
</dbReference>
<feature type="region of interest" description="Disordered" evidence="2">
    <location>
        <begin position="1"/>
        <end position="36"/>
    </location>
</feature>
<evidence type="ECO:0000313" key="4">
    <source>
        <dbReference type="Proteomes" id="UP000053958"/>
    </source>
</evidence>
<dbReference type="PANTHER" id="PTHR13349">
    <property type="entry name" value="TRANSLATION MACHINERY-ASSOCIATED PROTEIN 16"/>
    <property type="match status" value="1"/>
</dbReference>
<evidence type="ECO:0000256" key="2">
    <source>
        <dbReference type="SAM" id="MobiDB-lite"/>
    </source>
</evidence>
<evidence type="ECO:0000256" key="1">
    <source>
        <dbReference type="ARBA" id="ARBA00034127"/>
    </source>
</evidence>
<dbReference type="InterPro" id="IPR021346">
    <property type="entry name" value="Tma16"/>
</dbReference>
<gene>
    <name evidence="3" type="ORF">T310_6854</name>
</gene>
<sequence length="181" mass="20897">MTKSLYKVQKQISKKRGGKLNALHEDSRDAKRLRRASAREDRLARVAAEMSKARQGYLDRIAFFQECLKEATEPVSISDADMAAFVNRYIHRSDSEIEQLQQERRKGRPPSKREDALVQRRGMDEKEFKAGFWMPDLTQEDVRTFLMAWNGDWSSLSSMKFIRLSQDGIKHASSFPPKGLS</sequence>
<dbReference type="Proteomes" id="UP000053958">
    <property type="component" value="Unassembled WGS sequence"/>
</dbReference>
<dbReference type="AlphaFoldDB" id="A0A0F4YLU0"/>
<comment type="similarity">
    <text evidence="1">Belongs to the TMA16 family.</text>
</comment>
<evidence type="ECO:0000313" key="3">
    <source>
        <dbReference type="EMBL" id="KKA19179.1"/>
    </source>
</evidence>
<reference evidence="3 4" key="1">
    <citation type="submission" date="2015-04" db="EMBL/GenBank/DDBJ databases">
        <authorList>
            <person name="Heijne W.H."/>
            <person name="Fedorova N.D."/>
            <person name="Nierman W.C."/>
            <person name="Vollebregt A.W."/>
            <person name="Zhao Z."/>
            <person name="Wu L."/>
            <person name="Kumar M."/>
            <person name="Stam H."/>
            <person name="van den Berg M.A."/>
            <person name="Pel H.J."/>
        </authorList>
    </citation>
    <scope>NUCLEOTIDE SEQUENCE [LARGE SCALE GENOMIC DNA]</scope>
    <source>
        <strain evidence="3 4">CBS 393.64</strain>
    </source>
</reference>
<dbReference type="STRING" id="1408163.A0A0F4YLU0"/>
<name>A0A0F4YLU0_RASE3</name>